<gene>
    <name evidence="14" type="ORF">GCM10007870_22420</name>
</gene>
<reference evidence="15" key="1">
    <citation type="journal article" date="2019" name="Int. J. Syst. Evol. Microbiol.">
        <title>The Global Catalogue of Microorganisms (GCM) 10K type strain sequencing project: providing services to taxonomists for standard genome sequencing and annotation.</title>
        <authorList>
            <consortium name="The Broad Institute Genomics Platform"/>
            <consortium name="The Broad Institute Genome Sequencing Center for Infectious Disease"/>
            <person name="Wu L."/>
            <person name="Ma J."/>
        </authorList>
    </citation>
    <scope>NUCLEOTIDE SEQUENCE [LARGE SCALE GENOMIC DNA]</scope>
    <source>
        <strain evidence="15">NBRC 3266</strain>
    </source>
</reference>
<evidence type="ECO:0000256" key="9">
    <source>
        <dbReference type="RuleBase" id="RU003357"/>
    </source>
</evidence>
<evidence type="ECO:0000256" key="4">
    <source>
        <dbReference type="ARBA" id="ARBA00022692"/>
    </source>
</evidence>
<dbReference type="PROSITE" id="PS52016">
    <property type="entry name" value="TONB_DEPENDENT_REC_3"/>
    <property type="match status" value="1"/>
</dbReference>
<keyword evidence="4 8" id="KW-0812">Transmembrane</keyword>
<dbReference type="InterPro" id="IPR037066">
    <property type="entry name" value="Plug_dom_sf"/>
</dbReference>
<dbReference type="PANTHER" id="PTHR47234:SF3">
    <property type="entry name" value="SECRETIN_TONB SHORT N-TERMINAL DOMAIN-CONTAINING PROTEIN"/>
    <property type="match status" value="1"/>
</dbReference>
<dbReference type="Pfam" id="PF07715">
    <property type="entry name" value="Plug"/>
    <property type="match status" value="1"/>
</dbReference>
<evidence type="ECO:0000256" key="5">
    <source>
        <dbReference type="ARBA" id="ARBA00023077"/>
    </source>
</evidence>
<accession>A0ABQ5WSZ2</accession>
<dbReference type="Gene3D" id="2.170.130.10">
    <property type="entry name" value="TonB-dependent receptor, plug domain"/>
    <property type="match status" value="1"/>
</dbReference>
<feature type="region of interest" description="Disordered" evidence="10">
    <location>
        <begin position="254"/>
        <end position="274"/>
    </location>
</feature>
<protein>
    <recommendedName>
        <fullName evidence="16">TonB-dependent receptor</fullName>
    </recommendedName>
</protein>
<keyword evidence="2 8" id="KW-0813">Transport</keyword>
<comment type="caution">
    <text evidence="14">The sequence shown here is derived from an EMBL/GenBank/DDBJ whole genome shotgun (WGS) entry which is preliminary data.</text>
</comment>
<evidence type="ECO:0000313" key="14">
    <source>
        <dbReference type="EMBL" id="GLQ66657.1"/>
    </source>
</evidence>
<feature type="signal peptide" evidence="11">
    <location>
        <begin position="1"/>
        <end position="25"/>
    </location>
</feature>
<keyword evidence="5 9" id="KW-0798">TonB box</keyword>
<keyword evidence="3 8" id="KW-1134">Transmembrane beta strand</keyword>
<keyword evidence="6 8" id="KW-0472">Membrane</keyword>
<keyword evidence="11" id="KW-0732">Signal</keyword>
<evidence type="ECO:0008006" key="16">
    <source>
        <dbReference type="Google" id="ProtNLM"/>
    </source>
</evidence>
<evidence type="ECO:0000256" key="3">
    <source>
        <dbReference type="ARBA" id="ARBA00022452"/>
    </source>
</evidence>
<proteinExistence type="inferred from homology"/>
<evidence type="ECO:0000256" key="10">
    <source>
        <dbReference type="SAM" id="MobiDB-lite"/>
    </source>
</evidence>
<evidence type="ECO:0000259" key="13">
    <source>
        <dbReference type="Pfam" id="PF07715"/>
    </source>
</evidence>
<dbReference type="InterPro" id="IPR000531">
    <property type="entry name" value="Beta-barrel_TonB"/>
</dbReference>
<feature type="domain" description="TonB-dependent receptor plug" evidence="13">
    <location>
        <begin position="82"/>
        <end position="199"/>
    </location>
</feature>
<evidence type="ECO:0000256" key="6">
    <source>
        <dbReference type="ARBA" id="ARBA00023136"/>
    </source>
</evidence>
<dbReference type="Gene3D" id="2.40.170.20">
    <property type="entry name" value="TonB-dependent receptor, beta-barrel domain"/>
    <property type="match status" value="1"/>
</dbReference>
<evidence type="ECO:0000256" key="2">
    <source>
        <dbReference type="ARBA" id="ARBA00022448"/>
    </source>
</evidence>
<evidence type="ECO:0000259" key="12">
    <source>
        <dbReference type="Pfam" id="PF00593"/>
    </source>
</evidence>
<feature type="domain" description="TonB-dependent receptor-like beta-barrel" evidence="12">
    <location>
        <begin position="299"/>
        <end position="780"/>
    </location>
</feature>
<evidence type="ECO:0000313" key="15">
    <source>
        <dbReference type="Proteomes" id="UP001156629"/>
    </source>
</evidence>
<sequence>MRSGYVLAPLLVGLSFSGTFSGAVAAENTSAQDSSSVKKQSRKETVVKKTTPVVRTEQAVADEPEQVIVTGTRDPSQTAARSISPITIIGGNQLRATGMTDIREALVQLSPSISREVNGSDQGSVIDALSLRGLNADQTLVLVNGKRRHTTAAIAVDASSQQGTTPVDLDMIPISAVDHIEILQDGAAAQYGSDAIAGVINVILRSNNHGIHLQAVNGGYAAGDGFTTGENLNAGFKLGNRGFLNLSAEFKHQDRTQRTGIDPRTGKNNDLATGQPQVTRESIETNFGYHLTDAIELYGFGTFTHRDAERWAFLRAPSTTAADGLLGMYPNGFEPVETMPENDYGFTLGFRGKRLYGFDWDLSSTIGGDHDTLGDYNSANADAYKETGYSPSRFYLGSYSNQQWTNNLDIRRGVDLPFLYSPLNIAFGGEYRRDTYSIGSGEPLSYYLSGAQGYQGETPQDAVNAARHVAAAYVDFSTQIVKRWRVDLAGRFEHYDDVGNARTGKISTRYDINRFIGFRGTASTGFRAPTLAEQNFAAFISSPNYATGQIAANSPAARALGSPGLRPETSTNFSAGMILNPLPRLHINVDGYTIYIKHRIVDGGYASGARAVEAYAAAGVDTSGFSGDESAVSTNYFTNGASTRTTGLDITAHYSSDFGRYGKVDWDAAVNFNHTNVRNIARTGEGVPVLNAQQISLMSTENPSNKLIFGGTWRQGKWTVAVHEIRYGHTTSDLTFVSGSNAFSTTNFYHQINRPRFVTNLEVGYQVLPQLNLALGGNNVGNAHPSRVPSFTADYNNNLYDTLSQQLSEEGGFYYLRADLSL</sequence>
<keyword evidence="15" id="KW-1185">Reference proteome</keyword>
<keyword evidence="7 8" id="KW-0998">Cell outer membrane</keyword>
<dbReference type="InterPro" id="IPR036942">
    <property type="entry name" value="Beta-barrel_TonB_sf"/>
</dbReference>
<organism evidence="14 15">
    <name type="scientific">Gluconobacter kondonii</name>
    <dbReference type="NCBI Taxonomy" id="941463"/>
    <lineage>
        <taxon>Bacteria</taxon>
        <taxon>Pseudomonadati</taxon>
        <taxon>Pseudomonadota</taxon>
        <taxon>Alphaproteobacteria</taxon>
        <taxon>Acetobacterales</taxon>
        <taxon>Acetobacteraceae</taxon>
        <taxon>Gluconobacter</taxon>
    </lineage>
</organism>
<dbReference type="Proteomes" id="UP001156629">
    <property type="component" value="Unassembled WGS sequence"/>
</dbReference>
<dbReference type="InterPro" id="IPR039426">
    <property type="entry name" value="TonB-dep_rcpt-like"/>
</dbReference>
<evidence type="ECO:0000256" key="8">
    <source>
        <dbReference type="PROSITE-ProRule" id="PRU01360"/>
    </source>
</evidence>
<dbReference type="SUPFAM" id="SSF56935">
    <property type="entry name" value="Porins"/>
    <property type="match status" value="1"/>
</dbReference>
<name>A0ABQ5WSZ2_9PROT</name>
<comment type="similarity">
    <text evidence="8 9">Belongs to the TonB-dependent receptor family.</text>
</comment>
<dbReference type="Pfam" id="PF00593">
    <property type="entry name" value="TonB_dep_Rec_b-barrel"/>
    <property type="match status" value="1"/>
</dbReference>
<dbReference type="InterPro" id="IPR012910">
    <property type="entry name" value="Plug_dom"/>
</dbReference>
<dbReference type="PANTHER" id="PTHR47234">
    <property type="match status" value="1"/>
</dbReference>
<comment type="subcellular location">
    <subcellularLocation>
        <location evidence="1 8">Cell outer membrane</location>
        <topology evidence="1 8">Multi-pass membrane protein</topology>
    </subcellularLocation>
</comment>
<feature type="chain" id="PRO_5045357638" description="TonB-dependent receptor" evidence="11">
    <location>
        <begin position="26"/>
        <end position="822"/>
    </location>
</feature>
<evidence type="ECO:0000256" key="11">
    <source>
        <dbReference type="SAM" id="SignalP"/>
    </source>
</evidence>
<evidence type="ECO:0000256" key="1">
    <source>
        <dbReference type="ARBA" id="ARBA00004571"/>
    </source>
</evidence>
<dbReference type="EMBL" id="BSNV01000022">
    <property type="protein sequence ID" value="GLQ66657.1"/>
    <property type="molecule type" value="Genomic_DNA"/>
</dbReference>
<evidence type="ECO:0000256" key="7">
    <source>
        <dbReference type="ARBA" id="ARBA00023237"/>
    </source>
</evidence>